<gene>
    <name evidence="8 11" type="primary">gcvP</name>
    <name evidence="11" type="ORF">Aiant_02890</name>
</gene>
<keyword evidence="12" id="KW-1185">Reference proteome</keyword>
<feature type="domain" description="Glycine cleavage system P-protein N-terminal" evidence="9">
    <location>
        <begin position="459"/>
        <end position="715"/>
    </location>
</feature>
<organism evidence="11 12">
    <name type="scientific">Actinoplanes ianthinogenes</name>
    <dbReference type="NCBI Taxonomy" id="122358"/>
    <lineage>
        <taxon>Bacteria</taxon>
        <taxon>Bacillati</taxon>
        <taxon>Actinomycetota</taxon>
        <taxon>Actinomycetes</taxon>
        <taxon>Micromonosporales</taxon>
        <taxon>Micromonosporaceae</taxon>
        <taxon>Actinoplanes</taxon>
    </lineage>
</organism>
<dbReference type="RefSeq" id="WP_189335674.1">
    <property type="nucleotide sequence ID" value="NZ_AP023356.1"/>
</dbReference>
<comment type="subunit">
    <text evidence="4 8">The glycine cleavage system is composed of four proteins: P, T, L and H.</text>
</comment>
<evidence type="ECO:0000256" key="4">
    <source>
        <dbReference type="ARBA" id="ARBA00011690"/>
    </source>
</evidence>
<feature type="domain" description="Glycine dehydrogenase C-terminal" evidence="10">
    <location>
        <begin position="755"/>
        <end position="876"/>
    </location>
</feature>
<dbReference type="NCBIfam" id="NF003346">
    <property type="entry name" value="PRK04366.1"/>
    <property type="match status" value="1"/>
</dbReference>
<dbReference type="Pfam" id="PF21478">
    <property type="entry name" value="GcvP2_C"/>
    <property type="match status" value="1"/>
</dbReference>
<dbReference type="InterPro" id="IPR003437">
    <property type="entry name" value="GcvP"/>
</dbReference>
<dbReference type="InterPro" id="IPR015424">
    <property type="entry name" value="PyrdxlP-dep_Trfase"/>
</dbReference>
<name>A0ABM7LK49_9ACTN</name>
<sequence length="935" mass="99165">MTSSFTHRHIGPQADEQAEMLKAIGYESLDQLMDAAIPESIRFHGALDLPAGAGEEETIAELRAIAGRNTLVTPMIGLGYYGTHTPAVIKRNVLENPAWYTAYTPYQPEISQGRLEALLNFQTVVTDLTGLTTANASMLDEATAVAEAMTLARRASKVKSLVYAVDADTFPQTLAVLRTRAEPLGIQVELVDLDTEQLPEEYFGLHLQYPGASGAVRDHAALIEAAHAKGALVTVAADLLALTLLRAPGEIGADIAAGTTQRFGVPLGFGGPHAGYLAVRGGLERSLPGRLVGVSKDADGAPAYRLALQTREQHIRREKATSNICTAQVLLAVMASMYAVYHGPAGLRAIAKRVHDHALTLAGSLTAAGIEVAHRAFFDTVTAVVPSRAEQIVAAAAANGVDLRLVDADRVSISTDETTTAAHVETVLAAFGATVAEPAVCGAKALARTSDYLHHPVFNTHHSETGMLRYLRKLSDRDYALDRGMIPLGSCTMKLNATTEMEAVTWPEFANIHPFAPASRTEGYESLVGQLEAWLAEITGYDAVSVQPNAGSQGELAGLLAIRGYHRSRGELHRDVCLIPSSAHGTNAASAVMAGMRVVVVACDENGNVDLTDLAAKIEKHRDALSAIMVTYPSTHGVYETGIAELCERVHEAGGQVYVDGANLNALVGFAKPGKFGADVSHLNLHKTFCIPHGGGGPGVGPVAVRAHLADFLPGNPLEPGDHHAVSAAAHGSAGILPISWAYVRMMGPDGLAQATATAVLAANYVAARLREHYPVLYAGEHGLVAHECILDLRPITKATGVSVDDVAKRLIDYGFHAPTMSFPVAGTLMVEPTESEDLAELDRFCDAMIAIKGEIDQVAAGVWPRDDNPLANAPHTASAVAADEWSHPYPRSVAGFPEGVDRTAKYWPPVRRIDGAYGDRNLVCSCPSPEAFES</sequence>
<evidence type="ECO:0000313" key="11">
    <source>
        <dbReference type="EMBL" id="BCJ39632.1"/>
    </source>
</evidence>
<dbReference type="InterPro" id="IPR049316">
    <property type="entry name" value="GDC-P_C"/>
</dbReference>
<evidence type="ECO:0000313" key="12">
    <source>
        <dbReference type="Proteomes" id="UP000676967"/>
    </source>
</evidence>
<dbReference type="PANTHER" id="PTHR11773">
    <property type="entry name" value="GLYCINE DEHYDROGENASE, DECARBOXYLATING"/>
    <property type="match status" value="1"/>
</dbReference>
<dbReference type="EC" id="1.4.4.2" evidence="8"/>
<comment type="catalytic activity">
    <reaction evidence="7 8">
        <text>N(6)-[(R)-lipoyl]-L-lysyl-[glycine-cleavage complex H protein] + glycine + H(+) = N(6)-[(R)-S(8)-aminomethyldihydrolipoyl]-L-lysyl-[glycine-cleavage complex H protein] + CO2</text>
        <dbReference type="Rhea" id="RHEA:24304"/>
        <dbReference type="Rhea" id="RHEA-COMP:10494"/>
        <dbReference type="Rhea" id="RHEA-COMP:10495"/>
        <dbReference type="ChEBI" id="CHEBI:15378"/>
        <dbReference type="ChEBI" id="CHEBI:16526"/>
        <dbReference type="ChEBI" id="CHEBI:57305"/>
        <dbReference type="ChEBI" id="CHEBI:83099"/>
        <dbReference type="ChEBI" id="CHEBI:83143"/>
        <dbReference type="EC" id="1.4.4.2"/>
    </reaction>
</comment>
<feature type="domain" description="Glycine cleavage system P-protein N-terminal" evidence="9">
    <location>
        <begin position="7"/>
        <end position="431"/>
    </location>
</feature>
<evidence type="ECO:0000256" key="3">
    <source>
        <dbReference type="ARBA" id="ARBA00010756"/>
    </source>
</evidence>
<dbReference type="NCBIfam" id="TIGR00461">
    <property type="entry name" value="gcvP"/>
    <property type="match status" value="1"/>
</dbReference>
<protein>
    <recommendedName>
        <fullName evidence="8">Glycine dehydrogenase (decarboxylating)</fullName>
        <ecNumber evidence="8">1.4.4.2</ecNumber>
    </recommendedName>
    <alternativeName>
        <fullName evidence="8">Glycine cleavage system P-protein</fullName>
    </alternativeName>
    <alternativeName>
        <fullName evidence="8">Glycine decarboxylase</fullName>
    </alternativeName>
    <alternativeName>
        <fullName evidence="8">Glycine dehydrogenase (aminomethyl-transferring)</fullName>
    </alternativeName>
</protein>
<evidence type="ECO:0000256" key="5">
    <source>
        <dbReference type="ARBA" id="ARBA00022898"/>
    </source>
</evidence>
<evidence type="ECO:0000259" key="9">
    <source>
        <dbReference type="Pfam" id="PF02347"/>
    </source>
</evidence>
<dbReference type="InterPro" id="IPR015422">
    <property type="entry name" value="PyrdxlP-dep_Trfase_small"/>
</dbReference>
<evidence type="ECO:0000256" key="2">
    <source>
        <dbReference type="ARBA" id="ARBA00003788"/>
    </source>
</evidence>
<keyword evidence="6 8" id="KW-0560">Oxidoreductase</keyword>
<dbReference type="Gene3D" id="3.40.640.10">
    <property type="entry name" value="Type I PLP-dependent aspartate aminotransferase-like (Major domain)"/>
    <property type="match status" value="2"/>
</dbReference>
<dbReference type="InterPro" id="IPR015421">
    <property type="entry name" value="PyrdxlP-dep_Trfase_major"/>
</dbReference>
<dbReference type="InterPro" id="IPR020581">
    <property type="entry name" value="GDC_P"/>
</dbReference>
<evidence type="ECO:0000256" key="6">
    <source>
        <dbReference type="ARBA" id="ARBA00023002"/>
    </source>
</evidence>
<dbReference type="HAMAP" id="MF_00711">
    <property type="entry name" value="GcvP"/>
    <property type="match status" value="1"/>
</dbReference>
<dbReference type="CDD" id="cd00613">
    <property type="entry name" value="GDC-P"/>
    <property type="match status" value="2"/>
</dbReference>
<dbReference type="Gene3D" id="3.90.1150.10">
    <property type="entry name" value="Aspartate Aminotransferase, domain 1"/>
    <property type="match status" value="2"/>
</dbReference>
<dbReference type="SUPFAM" id="SSF53383">
    <property type="entry name" value="PLP-dependent transferases"/>
    <property type="match status" value="2"/>
</dbReference>
<reference evidence="11 12" key="1">
    <citation type="submission" date="2020-08" db="EMBL/GenBank/DDBJ databases">
        <title>Whole genome shotgun sequence of Actinoplanes ianthinogenes NBRC 13996.</title>
        <authorList>
            <person name="Komaki H."/>
            <person name="Tamura T."/>
        </authorList>
    </citation>
    <scope>NUCLEOTIDE SEQUENCE [LARGE SCALE GENOMIC DNA]</scope>
    <source>
        <strain evidence="11 12">NBRC 13996</strain>
    </source>
</reference>
<accession>A0ABM7LK49</accession>
<evidence type="ECO:0000256" key="7">
    <source>
        <dbReference type="ARBA" id="ARBA00049026"/>
    </source>
</evidence>
<dbReference type="EMBL" id="AP023356">
    <property type="protein sequence ID" value="BCJ39632.1"/>
    <property type="molecule type" value="Genomic_DNA"/>
</dbReference>
<comment type="function">
    <text evidence="2 8">The glycine cleavage system catalyzes the degradation of glycine. The P protein binds the alpha-amino group of glycine through its pyridoxal phosphate cofactor; CO(2) is released and the remaining methylamine moiety is then transferred to the lipoamide cofactor of the H protein.</text>
</comment>
<feature type="modified residue" description="N6-(pyridoxal phosphate)lysine" evidence="8">
    <location>
        <position position="687"/>
    </location>
</feature>
<evidence type="ECO:0000256" key="8">
    <source>
        <dbReference type="HAMAP-Rule" id="MF_00711"/>
    </source>
</evidence>
<comment type="cofactor">
    <cofactor evidence="1 8">
        <name>pyridoxal 5'-phosphate</name>
        <dbReference type="ChEBI" id="CHEBI:597326"/>
    </cofactor>
</comment>
<dbReference type="Pfam" id="PF02347">
    <property type="entry name" value="GDC-P"/>
    <property type="match status" value="2"/>
</dbReference>
<dbReference type="Proteomes" id="UP000676967">
    <property type="component" value="Chromosome"/>
</dbReference>
<keyword evidence="5 8" id="KW-0663">Pyridoxal phosphate</keyword>
<dbReference type="InterPro" id="IPR049315">
    <property type="entry name" value="GDC-P_N"/>
</dbReference>
<evidence type="ECO:0000259" key="10">
    <source>
        <dbReference type="Pfam" id="PF21478"/>
    </source>
</evidence>
<proteinExistence type="inferred from homology"/>
<comment type="similarity">
    <text evidence="3 8">Belongs to the GcvP family.</text>
</comment>
<dbReference type="PANTHER" id="PTHR11773:SF1">
    <property type="entry name" value="GLYCINE DEHYDROGENASE (DECARBOXYLATING), MITOCHONDRIAL"/>
    <property type="match status" value="1"/>
</dbReference>
<evidence type="ECO:0000256" key="1">
    <source>
        <dbReference type="ARBA" id="ARBA00001933"/>
    </source>
</evidence>